<proteinExistence type="predicted"/>
<reference evidence="2 3" key="1">
    <citation type="journal article" date="2015" name="Genome Biol.">
        <title>Comparative genomics of Steinernema reveals deeply conserved gene regulatory networks.</title>
        <authorList>
            <person name="Dillman A.R."/>
            <person name="Macchietto M."/>
            <person name="Porter C.F."/>
            <person name="Rogers A."/>
            <person name="Williams B."/>
            <person name="Antoshechkin I."/>
            <person name="Lee M.M."/>
            <person name="Goodwin Z."/>
            <person name="Lu X."/>
            <person name="Lewis E.E."/>
            <person name="Goodrich-Blair H."/>
            <person name="Stock S.P."/>
            <person name="Adams B.J."/>
            <person name="Sternberg P.W."/>
            <person name="Mortazavi A."/>
        </authorList>
    </citation>
    <scope>NUCLEOTIDE SEQUENCE [LARGE SCALE GENOMIC DNA]</scope>
    <source>
        <strain evidence="2 3">ALL</strain>
    </source>
</reference>
<protein>
    <submittedName>
        <fullName evidence="2">Uncharacterized protein</fullName>
    </submittedName>
</protein>
<comment type="caution">
    <text evidence="2">The sequence shown here is derived from an EMBL/GenBank/DDBJ whole genome shotgun (WGS) entry which is preliminary data.</text>
</comment>
<sequence length="81" mass="9722">MIPDHRQTRSLTFPYLLHPLERLIARLPFMLKPPAFLTSPLLLLLIEAFFRFAAFCRRFFRVHKAAFCCWSHFYLHSVDLK</sequence>
<organism evidence="2 3">
    <name type="scientific">Steinernema carpocapsae</name>
    <name type="common">Entomopathogenic nematode</name>
    <dbReference type="NCBI Taxonomy" id="34508"/>
    <lineage>
        <taxon>Eukaryota</taxon>
        <taxon>Metazoa</taxon>
        <taxon>Ecdysozoa</taxon>
        <taxon>Nematoda</taxon>
        <taxon>Chromadorea</taxon>
        <taxon>Rhabditida</taxon>
        <taxon>Tylenchina</taxon>
        <taxon>Panagrolaimomorpha</taxon>
        <taxon>Strongyloidoidea</taxon>
        <taxon>Steinernematidae</taxon>
        <taxon>Steinernema</taxon>
    </lineage>
</organism>
<accession>A0A4U5MSR8</accession>
<name>A0A4U5MSR8_STECR</name>
<reference evidence="2 3" key="2">
    <citation type="journal article" date="2019" name="G3 (Bethesda)">
        <title>Hybrid Assembly of the Genome of the Entomopathogenic Nematode Steinernema carpocapsae Identifies the X-Chromosome.</title>
        <authorList>
            <person name="Serra L."/>
            <person name="Macchietto M."/>
            <person name="Macias-Munoz A."/>
            <person name="McGill C.J."/>
            <person name="Rodriguez I.M."/>
            <person name="Rodriguez B."/>
            <person name="Murad R."/>
            <person name="Mortazavi A."/>
        </authorList>
    </citation>
    <scope>NUCLEOTIDE SEQUENCE [LARGE SCALE GENOMIC DNA]</scope>
    <source>
        <strain evidence="2 3">ALL</strain>
    </source>
</reference>
<evidence type="ECO:0000256" key="1">
    <source>
        <dbReference type="SAM" id="Phobius"/>
    </source>
</evidence>
<keyword evidence="1" id="KW-0812">Transmembrane</keyword>
<dbReference type="OrthoDB" id="7237699at2759"/>
<evidence type="ECO:0000313" key="3">
    <source>
        <dbReference type="Proteomes" id="UP000298663"/>
    </source>
</evidence>
<keyword evidence="1" id="KW-1133">Transmembrane helix</keyword>
<dbReference type="Proteomes" id="UP000298663">
    <property type="component" value="Unassembled WGS sequence"/>
</dbReference>
<dbReference type="AlphaFoldDB" id="A0A4U5MSR8"/>
<feature type="transmembrane region" description="Helical" evidence="1">
    <location>
        <begin position="35"/>
        <end position="54"/>
    </location>
</feature>
<gene>
    <name evidence="2" type="ORF">L596_020179</name>
</gene>
<evidence type="ECO:0000313" key="2">
    <source>
        <dbReference type="EMBL" id="TKR72776.1"/>
    </source>
</evidence>
<keyword evidence="3" id="KW-1185">Reference proteome</keyword>
<dbReference type="EMBL" id="AZBU02000006">
    <property type="protein sequence ID" value="TKR72776.1"/>
    <property type="molecule type" value="Genomic_DNA"/>
</dbReference>
<keyword evidence="1" id="KW-0472">Membrane</keyword>